<dbReference type="FunFam" id="1.20.1260.10:FF:000012">
    <property type="entry name" value="1,2-phenylacetyl-CoA epoxidase, subunit C"/>
    <property type="match status" value="1"/>
</dbReference>
<reference evidence="1 2" key="1">
    <citation type="submission" date="2019-06" db="EMBL/GenBank/DDBJ databases">
        <title>A novel bacterium of genus Pontibacter, isolated from marine sediment.</title>
        <authorList>
            <person name="Huang H."/>
            <person name="Mo K."/>
            <person name="Hu Y."/>
        </authorList>
    </citation>
    <scope>NUCLEOTIDE SEQUENCE [LARGE SCALE GENOMIC DNA]</scope>
    <source>
        <strain evidence="1 2">HB172049</strain>
    </source>
</reference>
<keyword evidence="2" id="KW-1185">Reference proteome</keyword>
<dbReference type="InterPro" id="IPR009078">
    <property type="entry name" value="Ferritin-like_SF"/>
</dbReference>
<dbReference type="AlphaFoldDB" id="A0A501W827"/>
<dbReference type="Pfam" id="PF05138">
    <property type="entry name" value="PaaA_PaaC"/>
    <property type="match status" value="1"/>
</dbReference>
<dbReference type="NCBIfam" id="TIGR02158">
    <property type="entry name" value="PA_CoA_Oxy3"/>
    <property type="match status" value="1"/>
</dbReference>
<dbReference type="InterPro" id="IPR052703">
    <property type="entry name" value="Aromatic_CoA_ox/epox"/>
</dbReference>
<dbReference type="PANTHER" id="PTHR30458">
    <property type="entry name" value="PHENYLACETIC ACID DEGRADATION PROTEIN PAA"/>
    <property type="match status" value="1"/>
</dbReference>
<accession>A0A501W827</accession>
<dbReference type="OrthoDB" id="9789947at2"/>
<organism evidence="1 2">
    <name type="scientific">Pontibacter mangrovi</name>
    <dbReference type="NCBI Taxonomy" id="2589816"/>
    <lineage>
        <taxon>Bacteria</taxon>
        <taxon>Pseudomonadati</taxon>
        <taxon>Bacteroidota</taxon>
        <taxon>Cytophagia</taxon>
        <taxon>Cytophagales</taxon>
        <taxon>Hymenobacteraceae</taxon>
        <taxon>Pontibacter</taxon>
    </lineage>
</organism>
<evidence type="ECO:0000313" key="1">
    <source>
        <dbReference type="EMBL" id="TPE44520.1"/>
    </source>
</evidence>
<dbReference type="GO" id="GO:0005829">
    <property type="term" value="C:cytosol"/>
    <property type="evidence" value="ECO:0007669"/>
    <property type="project" value="TreeGrafter"/>
</dbReference>
<dbReference type="SUPFAM" id="SSF47240">
    <property type="entry name" value="Ferritin-like"/>
    <property type="match status" value="1"/>
</dbReference>
<comment type="caution">
    <text evidence="1">The sequence shown here is derived from an EMBL/GenBank/DDBJ whole genome shotgun (WGS) entry which is preliminary data.</text>
</comment>
<evidence type="ECO:0000313" key="2">
    <source>
        <dbReference type="Proteomes" id="UP000316727"/>
    </source>
</evidence>
<gene>
    <name evidence="1" type="primary">paaC</name>
    <name evidence="1" type="ORF">FJM65_08875</name>
</gene>
<dbReference type="InterPro" id="IPR012347">
    <property type="entry name" value="Ferritin-like"/>
</dbReference>
<dbReference type="PIRSF" id="PIRSF037834">
    <property type="entry name" value="PA_CoA_Oase3"/>
    <property type="match status" value="1"/>
</dbReference>
<proteinExistence type="predicted"/>
<protein>
    <submittedName>
        <fullName evidence="1">Phenylacetate-CoA oxygenase subunit PaaC</fullName>
    </submittedName>
</protein>
<dbReference type="InterPro" id="IPR007814">
    <property type="entry name" value="PaaA_PaaC"/>
</dbReference>
<dbReference type="InterPro" id="IPR011882">
    <property type="entry name" value="PaaC"/>
</dbReference>
<dbReference type="Gene3D" id="1.20.1260.10">
    <property type="match status" value="1"/>
</dbReference>
<dbReference type="EMBL" id="VFRQ01000004">
    <property type="protein sequence ID" value="TPE44520.1"/>
    <property type="molecule type" value="Genomic_DNA"/>
</dbReference>
<dbReference type="PANTHER" id="PTHR30458:SF0">
    <property type="entry name" value="1,2-PHENYLACETYL-COA EPOXIDASE, SUBUNIT C"/>
    <property type="match status" value="1"/>
</dbReference>
<dbReference type="Proteomes" id="UP000316727">
    <property type="component" value="Unassembled WGS sequence"/>
</dbReference>
<sequence length="276" mass="31886">MDHHTQPAHVLHELQFKTPLQEYSPEVRQLVFDYTLQLADTSLILSHRLAEWCGHGPILEQDMAMTNISLDLLGEARNLYQYAAELEGKGHTEDDLAYLRDAVAYKNPLLVEQPNGNFGDTVLRQFIFDTFHYFFLKELQNSTDHRLAAIAEKSLKEASYHIKWSSEWVIRLGDGTEESKKRMEAAIDELWTYSGELFEATPTEKALQELDIIPDYTSIKAEWDKHVAQVLQEATLALPQDQWMQSGGKYGRHSEHLGYILSDLQYLQRTYPGQKW</sequence>
<name>A0A501W827_9BACT</name>
<dbReference type="GO" id="GO:0010124">
    <property type="term" value="P:phenylacetate catabolic process"/>
    <property type="evidence" value="ECO:0007669"/>
    <property type="project" value="InterPro"/>
</dbReference>